<evidence type="ECO:0000313" key="2">
    <source>
        <dbReference type="EMBL" id="KAF4131677.1"/>
    </source>
</evidence>
<proteinExistence type="predicted"/>
<sequence>MNDVTINTARAWLRRYSTTSDATEDDDRRRGLSSIGAFN</sequence>
<accession>A0A8S9TX80</accession>
<protein>
    <submittedName>
        <fullName evidence="2">Uncharacterized protein</fullName>
    </submittedName>
</protein>
<organism evidence="2 3">
    <name type="scientific">Phytophthora infestans</name>
    <name type="common">Potato late blight agent</name>
    <name type="synonym">Botrytis infestans</name>
    <dbReference type="NCBI Taxonomy" id="4787"/>
    <lineage>
        <taxon>Eukaryota</taxon>
        <taxon>Sar</taxon>
        <taxon>Stramenopiles</taxon>
        <taxon>Oomycota</taxon>
        <taxon>Peronosporomycetes</taxon>
        <taxon>Peronosporales</taxon>
        <taxon>Peronosporaceae</taxon>
        <taxon>Phytophthora</taxon>
    </lineage>
</organism>
<reference evidence="2" key="1">
    <citation type="submission" date="2020-03" db="EMBL/GenBank/DDBJ databases">
        <title>Hybrid Assembly of Korean Phytophthora infestans isolates.</title>
        <authorList>
            <person name="Prokchorchik M."/>
            <person name="Lee Y."/>
            <person name="Seo J."/>
            <person name="Cho J.-H."/>
            <person name="Park Y.-E."/>
            <person name="Jang D.-C."/>
            <person name="Im J.-S."/>
            <person name="Choi J.-G."/>
            <person name="Park H.-J."/>
            <person name="Lee G.-B."/>
            <person name="Lee Y.-G."/>
            <person name="Hong S.-Y."/>
            <person name="Cho K."/>
            <person name="Sohn K.H."/>
        </authorList>
    </citation>
    <scope>NUCLEOTIDE SEQUENCE</scope>
    <source>
        <strain evidence="2">KR_2_A2</strain>
    </source>
</reference>
<feature type="region of interest" description="Disordered" evidence="1">
    <location>
        <begin position="19"/>
        <end position="39"/>
    </location>
</feature>
<dbReference type="Proteomes" id="UP000704712">
    <property type="component" value="Unassembled WGS sequence"/>
</dbReference>
<dbReference type="EMBL" id="JAACNO010002703">
    <property type="protein sequence ID" value="KAF4131677.1"/>
    <property type="molecule type" value="Genomic_DNA"/>
</dbReference>
<comment type="caution">
    <text evidence="2">The sequence shown here is derived from an EMBL/GenBank/DDBJ whole genome shotgun (WGS) entry which is preliminary data.</text>
</comment>
<gene>
    <name evidence="2" type="ORF">GN958_ATG19151</name>
</gene>
<evidence type="ECO:0000313" key="3">
    <source>
        <dbReference type="Proteomes" id="UP000704712"/>
    </source>
</evidence>
<name>A0A8S9TX80_PHYIN</name>
<evidence type="ECO:0000256" key="1">
    <source>
        <dbReference type="SAM" id="MobiDB-lite"/>
    </source>
</evidence>
<dbReference type="AlphaFoldDB" id="A0A8S9TX80"/>